<name>A0ABU9DC51_9PROT</name>
<comment type="caution">
    <text evidence="7">The sequence shown here is derived from an EMBL/GenBank/DDBJ whole genome shotgun (WGS) entry which is preliminary data.</text>
</comment>
<dbReference type="PROSITE" id="PS01099">
    <property type="entry name" value="COMPLEX1_24K"/>
    <property type="match status" value="1"/>
</dbReference>
<keyword evidence="2" id="KW-0001">2Fe-2S</keyword>
<comment type="cofactor">
    <cofactor evidence="6">
        <name>[2Fe-2S] cluster</name>
        <dbReference type="ChEBI" id="CHEBI:190135"/>
    </cofactor>
</comment>
<dbReference type="Pfam" id="PF01257">
    <property type="entry name" value="2Fe-2S_thioredx"/>
    <property type="match status" value="1"/>
</dbReference>
<dbReference type="RefSeq" id="WP_341371374.1">
    <property type="nucleotide sequence ID" value="NZ_JBBPCO010000011.1"/>
</dbReference>
<dbReference type="InterPro" id="IPR042128">
    <property type="entry name" value="NuoE_dom"/>
</dbReference>
<dbReference type="SUPFAM" id="SSF52833">
    <property type="entry name" value="Thioredoxin-like"/>
    <property type="match status" value="1"/>
</dbReference>
<reference evidence="7 8" key="1">
    <citation type="submission" date="2024-04" db="EMBL/GenBank/DDBJ databases">
        <authorList>
            <person name="Abashina T."/>
            <person name="Shaikin A."/>
        </authorList>
    </citation>
    <scope>NUCLEOTIDE SEQUENCE [LARGE SCALE GENOMIC DNA]</scope>
    <source>
        <strain evidence="7 8">AAFK</strain>
    </source>
</reference>
<dbReference type="InterPro" id="IPR036249">
    <property type="entry name" value="Thioredoxin-like_sf"/>
</dbReference>
<dbReference type="Gene3D" id="1.10.10.1590">
    <property type="entry name" value="NADH-quinone oxidoreductase subunit E"/>
    <property type="match status" value="1"/>
</dbReference>
<keyword evidence="8" id="KW-1185">Reference proteome</keyword>
<evidence type="ECO:0000256" key="3">
    <source>
        <dbReference type="ARBA" id="ARBA00022723"/>
    </source>
</evidence>
<keyword evidence="3" id="KW-0479">Metal-binding</keyword>
<dbReference type="PANTHER" id="PTHR10371">
    <property type="entry name" value="NADH DEHYDROGENASE UBIQUINONE FLAVOPROTEIN 2, MITOCHONDRIAL"/>
    <property type="match status" value="1"/>
</dbReference>
<dbReference type="InterPro" id="IPR041921">
    <property type="entry name" value="NuoE_N"/>
</dbReference>
<dbReference type="Gene3D" id="3.40.30.10">
    <property type="entry name" value="Glutaredoxin"/>
    <property type="match status" value="1"/>
</dbReference>
<evidence type="ECO:0000256" key="2">
    <source>
        <dbReference type="ARBA" id="ARBA00022714"/>
    </source>
</evidence>
<dbReference type="EMBL" id="JBBPCO010000011">
    <property type="protein sequence ID" value="MEK8090318.1"/>
    <property type="molecule type" value="Genomic_DNA"/>
</dbReference>
<keyword evidence="5" id="KW-0411">Iron-sulfur</keyword>
<accession>A0ABU9DC51</accession>
<sequence length="156" mass="17467">MLSDKALAAIEQEKAKYPPERAQSAVMAALRIAQDELGWLSTDTMDYVAELLGMQPIQVYEVATFYHHYELKPIGRHRIDVCGSVSCWLCGSDRILDYFREKLGIEVGETTPDGRFTLREVECLGSCVGAPMMQIGNVYHENLTPAKIDEILDGLK</sequence>
<evidence type="ECO:0000256" key="5">
    <source>
        <dbReference type="ARBA" id="ARBA00023014"/>
    </source>
</evidence>
<organism evidence="7 8">
    <name type="scientific">Thermithiobacillus plumbiphilus</name>
    <dbReference type="NCBI Taxonomy" id="1729899"/>
    <lineage>
        <taxon>Bacteria</taxon>
        <taxon>Pseudomonadati</taxon>
        <taxon>Pseudomonadota</taxon>
        <taxon>Acidithiobacillia</taxon>
        <taxon>Acidithiobacillales</taxon>
        <taxon>Thermithiobacillaceae</taxon>
        <taxon>Thermithiobacillus</taxon>
    </lineage>
</organism>
<evidence type="ECO:0000313" key="7">
    <source>
        <dbReference type="EMBL" id="MEK8090318.1"/>
    </source>
</evidence>
<keyword evidence="7" id="KW-0560">Oxidoreductase</keyword>
<dbReference type="EC" id="1.6.5.9" evidence="7"/>
<evidence type="ECO:0000256" key="1">
    <source>
        <dbReference type="ARBA" id="ARBA00010643"/>
    </source>
</evidence>
<dbReference type="PIRSF" id="PIRSF000216">
    <property type="entry name" value="NADH_DH_24kDa"/>
    <property type="match status" value="1"/>
</dbReference>
<keyword evidence="4" id="KW-0408">Iron</keyword>
<protein>
    <submittedName>
        <fullName evidence="7">NADH-quinone oxidoreductase subunit NuoE</fullName>
        <ecNumber evidence="7">1.6.5.9</ecNumber>
    </submittedName>
</protein>
<comment type="similarity">
    <text evidence="1">Belongs to the complex I 24 kDa subunit family.</text>
</comment>
<dbReference type="GO" id="GO:0050136">
    <property type="term" value="F:NADH dehydrogenase (quinone) (non-electrogenic) activity"/>
    <property type="evidence" value="ECO:0007669"/>
    <property type="project" value="UniProtKB-EC"/>
</dbReference>
<dbReference type="InterPro" id="IPR002023">
    <property type="entry name" value="NuoE-like"/>
</dbReference>
<evidence type="ECO:0000256" key="4">
    <source>
        <dbReference type="ARBA" id="ARBA00023004"/>
    </source>
</evidence>
<dbReference type="Proteomes" id="UP001446205">
    <property type="component" value="Unassembled WGS sequence"/>
</dbReference>
<gene>
    <name evidence="7" type="primary">nuoE</name>
    <name evidence="7" type="ORF">WOB96_11160</name>
</gene>
<dbReference type="PANTHER" id="PTHR10371:SF3">
    <property type="entry name" value="NADH DEHYDROGENASE [UBIQUINONE] FLAVOPROTEIN 2, MITOCHONDRIAL"/>
    <property type="match status" value="1"/>
</dbReference>
<evidence type="ECO:0000313" key="8">
    <source>
        <dbReference type="Proteomes" id="UP001446205"/>
    </source>
</evidence>
<evidence type="ECO:0000256" key="6">
    <source>
        <dbReference type="ARBA" id="ARBA00034078"/>
    </source>
</evidence>
<proteinExistence type="inferred from homology"/>
<dbReference type="CDD" id="cd03064">
    <property type="entry name" value="TRX_Fd_NuoE"/>
    <property type="match status" value="1"/>
</dbReference>